<accession>A0A6J7J521</accession>
<reference evidence="1" key="1">
    <citation type="submission" date="2020-05" db="EMBL/GenBank/DDBJ databases">
        <authorList>
            <person name="Chiriac C."/>
            <person name="Salcher M."/>
            <person name="Ghai R."/>
            <person name="Kavagutti S V."/>
        </authorList>
    </citation>
    <scope>NUCLEOTIDE SEQUENCE</scope>
</reference>
<sequence>MDAAATIVSGTTMPITDVVSSARASRAGSTDSNWKWRGWMLSSEIPDSTGKSTQLRPVRVSPRLAVPPTNTCDASVRAAITHARTARASPSNPNTVLTTACPPLNCLR</sequence>
<dbReference type="AlphaFoldDB" id="A0A6J7J521"/>
<organism evidence="1">
    <name type="scientific">freshwater metagenome</name>
    <dbReference type="NCBI Taxonomy" id="449393"/>
    <lineage>
        <taxon>unclassified sequences</taxon>
        <taxon>metagenomes</taxon>
        <taxon>ecological metagenomes</taxon>
    </lineage>
</organism>
<evidence type="ECO:0000313" key="1">
    <source>
        <dbReference type="EMBL" id="CAB4937727.1"/>
    </source>
</evidence>
<name>A0A6J7J521_9ZZZZ</name>
<proteinExistence type="predicted"/>
<gene>
    <name evidence="1" type="ORF">UFOPK3472_04468</name>
</gene>
<protein>
    <submittedName>
        <fullName evidence="1">Unannotated protein</fullName>
    </submittedName>
</protein>
<dbReference type="EMBL" id="CAFBLX010000575">
    <property type="protein sequence ID" value="CAB4937727.1"/>
    <property type="molecule type" value="Genomic_DNA"/>
</dbReference>